<sequence>MSFLGLLFEDITPLLVGLKATETHEYFLTLDSEIALVWPSPLSFGKVMFFLNRYSPIIDTTLANLTLQGFGTKGFAPAVSWFFVTGTLWSETILAMRTWAIWGGGRYMFIFLVIFTMAITITEFVLISKFLQSITSLGLTCAPLPKHGEPFPEFLVFMINQAVIAALTLPRAFRQYRSTNSPLWGTMFHDVLAIANLTVALAAPIQWGLFLELPLRVLSSIFSTRVLLNIRGAYFKPSNTTASNDGGARSTNLEFQHPRRQTYSRPTSTSDQISSPTLEAHDAVDANDTYLTYYNEDDIPTAEGRGWIWDGHVDPKPPQLTLRPMTPFEMEMGMTELSHSTPPSP</sequence>
<evidence type="ECO:0000313" key="4">
    <source>
        <dbReference type="EMBL" id="GJJ13787.1"/>
    </source>
</evidence>
<dbReference type="EMBL" id="BPWL01000009">
    <property type="protein sequence ID" value="GJJ13787.1"/>
    <property type="molecule type" value="Genomic_DNA"/>
</dbReference>
<evidence type="ECO:0000256" key="2">
    <source>
        <dbReference type="SAM" id="Phobius"/>
    </source>
</evidence>
<evidence type="ECO:0000256" key="1">
    <source>
        <dbReference type="SAM" id="MobiDB-lite"/>
    </source>
</evidence>
<dbReference type="Proteomes" id="UP001050691">
    <property type="component" value="Unassembled WGS sequence"/>
</dbReference>
<keyword evidence="2" id="KW-0472">Membrane</keyword>
<dbReference type="InterPro" id="IPR045340">
    <property type="entry name" value="DUF6533"/>
</dbReference>
<feature type="region of interest" description="Disordered" evidence="1">
    <location>
        <begin position="239"/>
        <end position="276"/>
    </location>
</feature>
<evidence type="ECO:0000313" key="5">
    <source>
        <dbReference type="Proteomes" id="UP001050691"/>
    </source>
</evidence>
<feature type="transmembrane region" description="Helical" evidence="2">
    <location>
        <begin position="191"/>
        <end position="210"/>
    </location>
</feature>
<gene>
    <name evidence="4" type="ORF">Clacol_008044</name>
</gene>
<protein>
    <recommendedName>
        <fullName evidence="3">DUF6533 domain-containing protein</fullName>
    </recommendedName>
</protein>
<feature type="compositionally biased region" description="Polar residues" evidence="1">
    <location>
        <begin position="261"/>
        <end position="276"/>
    </location>
</feature>
<reference evidence="4" key="1">
    <citation type="submission" date="2021-10" db="EMBL/GenBank/DDBJ databases">
        <title>De novo Genome Assembly of Clathrus columnatus (Basidiomycota, Fungi) Using Illumina and Nanopore Sequence Data.</title>
        <authorList>
            <person name="Ogiso-Tanaka E."/>
            <person name="Itagaki H."/>
            <person name="Hosoya T."/>
            <person name="Hosaka K."/>
        </authorList>
    </citation>
    <scope>NUCLEOTIDE SEQUENCE</scope>
    <source>
        <strain evidence="4">MO-923</strain>
    </source>
</reference>
<accession>A0AAV5AGL0</accession>
<keyword evidence="5" id="KW-1185">Reference proteome</keyword>
<organism evidence="4 5">
    <name type="scientific">Clathrus columnatus</name>
    <dbReference type="NCBI Taxonomy" id="1419009"/>
    <lineage>
        <taxon>Eukaryota</taxon>
        <taxon>Fungi</taxon>
        <taxon>Dikarya</taxon>
        <taxon>Basidiomycota</taxon>
        <taxon>Agaricomycotina</taxon>
        <taxon>Agaricomycetes</taxon>
        <taxon>Phallomycetidae</taxon>
        <taxon>Phallales</taxon>
        <taxon>Clathraceae</taxon>
        <taxon>Clathrus</taxon>
    </lineage>
</organism>
<proteinExistence type="predicted"/>
<comment type="caution">
    <text evidence="4">The sequence shown here is derived from an EMBL/GenBank/DDBJ whole genome shotgun (WGS) entry which is preliminary data.</text>
</comment>
<dbReference type="AlphaFoldDB" id="A0AAV5AGL0"/>
<keyword evidence="2" id="KW-0812">Transmembrane</keyword>
<keyword evidence="2" id="KW-1133">Transmembrane helix</keyword>
<feature type="transmembrane region" description="Helical" evidence="2">
    <location>
        <begin position="107"/>
        <end position="131"/>
    </location>
</feature>
<dbReference type="Pfam" id="PF20151">
    <property type="entry name" value="DUF6533"/>
    <property type="match status" value="1"/>
</dbReference>
<evidence type="ECO:0000259" key="3">
    <source>
        <dbReference type="Pfam" id="PF20151"/>
    </source>
</evidence>
<feature type="domain" description="DUF6533" evidence="3">
    <location>
        <begin position="24"/>
        <end position="58"/>
    </location>
</feature>
<name>A0AAV5AGL0_9AGAM</name>
<feature type="transmembrane region" description="Helical" evidence="2">
    <location>
        <begin position="75"/>
        <end position="95"/>
    </location>
</feature>
<feature type="transmembrane region" description="Helical" evidence="2">
    <location>
        <begin position="151"/>
        <end position="170"/>
    </location>
</feature>
<feature type="compositionally biased region" description="Polar residues" evidence="1">
    <location>
        <begin position="239"/>
        <end position="254"/>
    </location>
</feature>